<dbReference type="AlphaFoldDB" id="C5FXG9"/>
<feature type="region of interest" description="Disordered" evidence="1">
    <location>
        <begin position="35"/>
        <end position="205"/>
    </location>
</feature>
<feature type="compositionally biased region" description="Acidic residues" evidence="1">
    <location>
        <begin position="117"/>
        <end position="126"/>
    </location>
</feature>
<dbReference type="RefSeq" id="XP_002844045.1">
    <property type="nucleotide sequence ID" value="XM_002843999.1"/>
</dbReference>
<protein>
    <submittedName>
        <fullName evidence="2">Uncharacterized protein</fullName>
    </submittedName>
</protein>
<name>C5FXG9_ARTOC</name>
<proteinExistence type="predicted"/>
<sequence length="205" mass="22702">MQRKWGGAKKAANKGKEKVENRIYLPSWVRNAGHDAQRARGVQPVHDNPGYETFVRDPFLRNPQSDRTAARGIRRIGQNPDNNRAEPSSSRNPMAIRGASIDDVDSDGSYYRVPSTEDFDTLDNNDLDFTLPAKTQDNSSDSQTAAPVPPSISENGHMAINSDLGRLPSIVVDINQNNKEEPEKSSPRREILEPLLARGPSDLSK</sequence>
<gene>
    <name evidence="2" type="ORF">MCYG_07828</name>
</gene>
<dbReference type="eggNOG" id="ENOG502RQXT">
    <property type="taxonomic scope" value="Eukaryota"/>
</dbReference>
<evidence type="ECO:0000313" key="3">
    <source>
        <dbReference type="Proteomes" id="UP000002035"/>
    </source>
</evidence>
<feature type="compositionally biased region" description="Polar residues" evidence="1">
    <location>
        <begin position="133"/>
        <end position="145"/>
    </location>
</feature>
<feature type="compositionally biased region" description="Basic and acidic residues" evidence="1">
    <location>
        <begin position="178"/>
        <end position="192"/>
    </location>
</feature>
<reference evidence="3" key="1">
    <citation type="journal article" date="2012" name="MBio">
        <title>Comparative genome analysis of Trichophyton rubrum and related dermatophytes reveals candidate genes involved in infection.</title>
        <authorList>
            <person name="Martinez D.A."/>
            <person name="Oliver B.G."/>
            <person name="Graeser Y."/>
            <person name="Goldberg J.M."/>
            <person name="Li W."/>
            <person name="Martinez-Rossi N.M."/>
            <person name="Monod M."/>
            <person name="Shelest E."/>
            <person name="Barton R.C."/>
            <person name="Birch E."/>
            <person name="Brakhage A.A."/>
            <person name="Chen Z."/>
            <person name="Gurr S.J."/>
            <person name="Heiman D."/>
            <person name="Heitman J."/>
            <person name="Kosti I."/>
            <person name="Rossi A."/>
            <person name="Saif S."/>
            <person name="Samalova M."/>
            <person name="Saunders C.W."/>
            <person name="Shea T."/>
            <person name="Summerbell R.C."/>
            <person name="Xu J."/>
            <person name="Young S."/>
            <person name="Zeng Q."/>
            <person name="Birren B.W."/>
            <person name="Cuomo C.A."/>
            <person name="White T.C."/>
        </authorList>
    </citation>
    <scope>NUCLEOTIDE SEQUENCE [LARGE SCALE GENOMIC DNA]</scope>
    <source>
        <strain evidence="3">ATCC MYA-4605 / CBS 113480</strain>
    </source>
</reference>
<dbReference type="EMBL" id="DS995707">
    <property type="protein sequence ID" value="EEQ35009.1"/>
    <property type="molecule type" value="Genomic_DNA"/>
</dbReference>
<dbReference type="Proteomes" id="UP000002035">
    <property type="component" value="Unassembled WGS sequence"/>
</dbReference>
<feature type="compositionally biased region" description="Polar residues" evidence="1">
    <location>
        <begin position="79"/>
        <end position="92"/>
    </location>
</feature>
<dbReference type="HOGENOM" id="CLU_1337229_0_0_1"/>
<dbReference type="GeneID" id="9226427"/>
<evidence type="ECO:0000256" key="1">
    <source>
        <dbReference type="SAM" id="MobiDB-lite"/>
    </source>
</evidence>
<organism evidence="2 3">
    <name type="scientific">Arthroderma otae (strain ATCC MYA-4605 / CBS 113480)</name>
    <name type="common">Microsporum canis</name>
    <dbReference type="NCBI Taxonomy" id="554155"/>
    <lineage>
        <taxon>Eukaryota</taxon>
        <taxon>Fungi</taxon>
        <taxon>Dikarya</taxon>
        <taxon>Ascomycota</taxon>
        <taxon>Pezizomycotina</taxon>
        <taxon>Eurotiomycetes</taxon>
        <taxon>Eurotiomycetidae</taxon>
        <taxon>Onygenales</taxon>
        <taxon>Arthrodermataceae</taxon>
        <taxon>Microsporum</taxon>
    </lineage>
</organism>
<accession>C5FXG9</accession>
<keyword evidence="3" id="KW-1185">Reference proteome</keyword>
<evidence type="ECO:0000313" key="2">
    <source>
        <dbReference type="EMBL" id="EEQ35009.1"/>
    </source>
</evidence>
<dbReference type="VEuPathDB" id="FungiDB:MCYG_07828"/>